<organism evidence="1 2">
    <name type="scientific">Linum tenue</name>
    <dbReference type="NCBI Taxonomy" id="586396"/>
    <lineage>
        <taxon>Eukaryota</taxon>
        <taxon>Viridiplantae</taxon>
        <taxon>Streptophyta</taxon>
        <taxon>Embryophyta</taxon>
        <taxon>Tracheophyta</taxon>
        <taxon>Spermatophyta</taxon>
        <taxon>Magnoliopsida</taxon>
        <taxon>eudicotyledons</taxon>
        <taxon>Gunneridae</taxon>
        <taxon>Pentapetalae</taxon>
        <taxon>rosids</taxon>
        <taxon>fabids</taxon>
        <taxon>Malpighiales</taxon>
        <taxon>Linaceae</taxon>
        <taxon>Linum</taxon>
    </lineage>
</organism>
<comment type="caution">
    <text evidence="1">The sequence shown here is derived from an EMBL/GenBank/DDBJ whole genome shotgun (WGS) entry which is preliminary data.</text>
</comment>
<reference evidence="1" key="1">
    <citation type="submission" date="2022-08" db="EMBL/GenBank/DDBJ databases">
        <authorList>
            <person name="Gutierrez-Valencia J."/>
        </authorList>
    </citation>
    <scope>NUCLEOTIDE SEQUENCE</scope>
</reference>
<proteinExistence type="predicted"/>
<accession>A0AAV0I7P8</accession>
<dbReference type="Proteomes" id="UP001154282">
    <property type="component" value="Unassembled WGS sequence"/>
</dbReference>
<evidence type="ECO:0000313" key="2">
    <source>
        <dbReference type="Proteomes" id="UP001154282"/>
    </source>
</evidence>
<dbReference type="EMBL" id="CAMGYJ010000003">
    <property type="protein sequence ID" value="CAI0393645.1"/>
    <property type="molecule type" value="Genomic_DNA"/>
</dbReference>
<protein>
    <recommendedName>
        <fullName evidence="3">Reverse transcriptase zinc-binding domain-containing protein</fullName>
    </recommendedName>
</protein>
<name>A0AAV0I7P8_9ROSI</name>
<keyword evidence="2" id="KW-1185">Reference proteome</keyword>
<evidence type="ECO:0000313" key="1">
    <source>
        <dbReference type="EMBL" id="CAI0393645.1"/>
    </source>
</evidence>
<gene>
    <name evidence="1" type="ORF">LITE_LOCUS8018</name>
</gene>
<sequence length="116" mass="13636">MSCCLCGSGVEDREHLFVHCLVSRQIYISLFGRVLRIPDVQSWSEEVDWIGSKLKKQTEMAEVGRVIWQSWVSNIWRERCRRLYAGKVLQTNVLLKLIQSEVECFFDAHRVSQFWG</sequence>
<dbReference type="AlphaFoldDB" id="A0AAV0I7P8"/>
<evidence type="ECO:0008006" key="3">
    <source>
        <dbReference type="Google" id="ProtNLM"/>
    </source>
</evidence>